<sequence length="785" mass="89358">MEISVWIRSCRQSSEGDDRASSNPQVRPLVRPLLRQQWITLREDALLCFALRIALQLPAWGCESLPPFFRCEEWSGFLAQRQAEQDAFVEQLLQRMPRQHVDEKLSGFSDSSPSRSEESHPQTNSAVQLQPIRSEKMMVFEDFATEAATRMRQFVGDEESEVSHSQSTSHRKIGSTHSRGKSTVSSEDDNERLHSVREFEKRTSAMENVLFAMEGSHRLRRWFSRIPWGQRILHYIISWTRWLCSAWETRGSTSSVLAFAFAVDIRPSPKQVTQSDQPALLALEFPNKVATIGREAGREARTPSSQGKTRNVLVILYTANWTLENESFDVPYAVSGLDIFFCTVYLLESGLKIRVHKAYFFWNEEAPWNVFDLILVILAVYDLIVSLQYDDGHSANMNFMRSLRVVKVSRILRLVRVIRVFRDLRCMLFSIIWSFSSLFWCLVLIFFVILVFSLLIVQLVTEHIVEKDVDGLVKEDFLYYFGSVQVTMATLYQACTGGVDWRNPYELLEYTGEMGAVAFLFYVAFFEFAVFNVLTGVFVDHAMKVSAADRELALAEQKKKERTEAERLRDTCRIIDADGDGKISWVEFHDFLQFENGYRNMASLGLDIFDSKKFFKNLMVMTNQREIEITQFVSGCMRMKGAATGIDLHTLVADLSTFQRRQEQLQEMVASTLKDRSIRFRSNDRVGSIVATPVSQAGASDPMLFASQSNASLSERSNSQGLVVAIPSEGARGIDATPSKPLRAGGLRKSRSELSQISDGFLSLDSVLPRAQEDEAGSQRYKLQI</sequence>
<keyword evidence="11 15" id="KW-0472">Membrane</keyword>
<dbReference type="Proteomes" id="UP000601435">
    <property type="component" value="Unassembled WGS sequence"/>
</dbReference>
<evidence type="ECO:0000256" key="6">
    <source>
        <dbReference type="ARBA" id="ARBA00022692"/>
    </source>
</evidence>
<dbReference type="InterPro" id="IPR018247">
    <property type="entry name" value="EF_Hand_1_Ca_BS"/>
</dbReference>
<dbReference type="Gene3D" id="1.20.120.350">
    <property type="entry name" value="Voltage-gated potassium channels. Chain C"/>
    <property type="match status" value="1"/>
</dbReference>
<dbReference type="AlphaFoldDB" id="A0A813B5V5"/>
<keyword evidence="12" id="KW-0325">Glycoprotein</keyword>
<dbReference type="Gene3D" id="1.10.238.10">
    <property type="entry name" value="EF-hand"/>
    <property type="match status" value="1"/>
</dbReference>
<keyword evidence="5" id="KW-0107">Calcium channel</keyword>
<evidence type="ECO:0000256" key="11">
    <source>
        <dbReference type="ARBA" id="ARBA00023136"/>
    </source>
</evidence>
<feature type="compositionally biased region" description="Basic residues" evidence="14">
    <location>
        <begin position="169"/>
        <end position="180"/>
    </location>
</feature>
<evidence type="ECO:0000256" key="12">
    <source>
        <dbReference type="ARBA" id="ARBA00023180"/>
    </source>
</evidence>
<evidence type="ECO:0000256" key="9">
    <source>
        <dbReference type="ARBA" id="ARBA00022989"/>
    </source>
</evidence>
<reference evidence="17" key="1">
    <citation type="submission" date="2021-02" db="EMBL/GenBank/DDBJ databases">
        <authorList>
            <person name="Dougan E. K."/>
            <person name="Rhodes N."/>
            <person name="Thang M."/>
            <person name="Chan C."/>
        </authorList>
    </citation>
    <scope>NUCLEOTIDE SEQUENCE</scope>
</reference>
<evidence type="ECO:0000256" key="14">
    <source>
        <dbReference type="SAM" id="MobiDB-lite"/>
    </source>
</evidence>
<feature type="region of interest" description="Disordered" evidence="14">
    <location>
        <begin position="155"/>
        <end position="193"/>
    </location>
</feature>
<keyword evidence="2" id="KW-0813">Transport</keyword>
<keyword evidence="18" id="KW-1185">Reference proteome</keyword>
<keyword evidence="4" id="KW-0109">Calcium transport</keyword>
<evidence type="ECO:0000313" key="18">
    <source>
        <dbReference type="Proteomes" id="UP000601435"/>
    </source>
</evidence>
<dbReference type="GO" id="GO:0098703">
    <property type="term" value="P:calcium ion import across plasma membrane"/>
    <property type="evidence" value="ECO:0007669"/>
    <property type="project" value="TreeGrafter"/>
</dbReference>
<feature type="transmembrane region" description="Helical" evidence="15">
    <location>
        <begin position="514"/>
        <end position="534"/>
    </location>
</feature>
<feature type="region of interest" description="Disordered" evidence="14">
    <location>
        <begin position="100"/>
        <end position="131"/>
    </location>
</feature>
<evidence type="ECO:0000256" key="7">
    <source>
        <dbReference type="ARBA" id="ARBA00022837"/>
    </source>
</evidence>
<evidence type="ECO:0000256" key="8">
    <source>
        <dbReference type="ARBA" id="ARBA00022882"/>
    </source>
</evidence>
<accession>A0A813B5V5</accession>
<comment type="caution">
    <text evidence="17">The sequence shown here is derived from an EMBL/GenBank/DDBJ whole genome shotgun (WGS) entry which is preliminary data.</text>
</comment>
<evidence type="ECO:0000259" key="16">
    <source>
        <dbReference type="PROSITE" id="PS50222"/>
    </source>
</evidence>
<evidence type="ECO:0000256" key="13">
    <source>
        <dbReference type="ARBA" id="ARBA00023303"/>
    </source>
</evidence>
<keyword evidence="8" id="KW-0851">Voltage-gated channel</keyword>
<dbReference type="SUPFAM" id="SSF47473">
    <property type="entry name" value="EF-hand"/>
    <property type="match status" value="1"/>
</dbReference>
<dbReference type="InterPro" id="IPR002048">
    <property type="entry name" value="EF_hand_dom"/>
</dbReference>
<evidence type="ECO:0000256" key="15">
    <source>
        <dbReference type="SAM" id="Phobius"/>
    </source>
</evidence>
<evidence type="ECO:0000256" key="5">
    <source>
        <dbReference type="ARBA" id="ARBA00022673"/>
    </source>
</evidence>
<dbReference type="InterPro" id="IPR005821">
    <property type="entry name" value="Ion_trans_dom"/>
</dbReference>
<dbReference type="OrthoDB" id="416585at2759"/>
<keyword evidence="13" id="KW-0407">Ion channel</keyword>
<dbReference type="PANTHER" id="PTHR45628">
    <property type="entry name" value="VOLTAGE-DEPENDENT CALCIUM CHANNEL TYPE A SUBUNIT ALPHA-1"/>
    <property type="match status" value="1"/>
</dbReference>
<proteinExistence type="predicted"/>
<keyword evidence="10" id="KW-0406">Ion transport</keyword>
<evidence type="ECO:0000256" key="1">
    <source>
        <dbReference type="ARBA" id="ARBA00004141"/>
    </source>
</evidence>
<dbReference type="Pfam" id="PF00520">
    <property type="entry name" value="Ion_trans"/>
    <property type="match status" value="1"/>
</dbReference>
<dbReference type="EMBL" id="CAJNJA010067341">
    <property type="protein sequence ID" value="CAE7892226.1"/>
    <property type="molecule type" value="Genomic_DNA"/>
</dbReference>
<gene>
    <name evidence="17" type="primary">NaCP60E</name>
    <name evidence="17" type="ORF">SNEC2469_LOCUS29676</name>
</gene>
<evidence type="ECO:0000256" key="3">
    <source>
        <dbReference type="ARBA" id="ARBA00022553"/>
    </source>
</evidence>
<dbReference type="GO" id="GO:0008331">
    <property type="term" value="F:high voltage-gated calcium channel activity"/>
    <property type="evidence" value="ECO:0007669"/>
    <property type="project" value="TreeGrafter"/>
</dbReference>
<keyword evidence="6 15" id="KW-0812">Transmembrane</keyword>
<feature type="domain" description="EF-hand" evidence="16">
    <location>
        <begin position="563"/>
        <end position="598"/>
    </location>
</feature>
<dbReference type="InterPro" id="IPR050599">
    <property type="entry name" value="VDCC_alpha-1_subunit"/>
</dbReference>
<organism evidence="17 18">
    <name type="scientific">Symbiodinium necroappetens</name>
    <dbReference type="NCBI Taxonomy" id="1628268"/>
    <lineage>
        <taxon>Eukaryota</taxon>
        <taxon>Sar</taxon>
        <taxon>Alveolata</taxon>
        <taxon>Dinophyceae</taxon>
        <taxon>Suessiales</taxon>
        <taxon>Symbiodiniaceae</taxon>
        <taxon>Symbiodinium</taxon>
    </lineage>
</organism>
<evidence type="ECO:0000256" key="4">
    <source>
        <dbReference type="ARBA" id="ARBA00022568"/>
    </source>
</evidence>
<comment type="subcellular location">
    <subcellularLocation>
        <location evidence="1">Membrane</location>
        <topology evidence="1">Multi-pass membrane protein</topology>
    </subcellularLocation>
</comment>
<protein>
    <submittedName>
        <fullName evidence="17">NaCP60E protein</fullName>
    </submittedName>
</protein>
<feature type="transmembrane region" description="Helical" evidence="15">
    <location>
        <begin position="431"/>
        <end position="457"/>
    </location>
</feature>
<dbReference type="SUPFAM" id="SSF81324">
    <property type="entry name" value="Voltage-gated potassium channels"/>
    <property type="match status" value="1"/>
</dbReference>
<name>A0A813B5V5_9DINO</name>
<dbReference type="InterPro" id="IPR011992">
    <property type="entry name" value="EF-hand-dom_pair"/>
</dbReference>
<evidence type="ECO:0000256" key="10">
    <source>
        <dbReference type="ARBA" id="ARBA00023065"/>
    </source>
</evidence>
<dbReference type="GO" id="GO:0005509">
    <property type="term" value="F:calcium ion binding"/>
    <property type="evidence" value="ECO:0007669"/>
    <property type="project" value="InterPro"/>
</dbReference>
<dbReference type="PANTHER" id="PTHR45628:SF7">
    <property type="entry name" value="VOLTAGE-DEPENDENT CALCIUM CHANNEL TYPE A SUBUNIT ALPHA-1"/>
    <property type="match status" value="1"/>
</dbReference>
<dbReference type="Gene3D" id="1.10.287.70">
    <property type="match status" value="1"/>
</dbReference>
<dbReference type="PROSITE" id="PS50222">
    <property type="entry name" value="EF_HAND_2"/>
    <property type="match status" value="1"/>
</dbReference>
<dbReference type="GO" id="GO:0005891">
    <property type="term" value="C:voltage-gated calcium channel complex"/>
    <property type="evidence" value="ECO:0007669"/>
    <property type="project" value="TreeGrafter"/>
</dbReference>
<keyword evidence="3" id="KW-0597">Phosphoprotein</keyword>
<dbReference type="PROSITE" id="PS00018">
    <property type="entry name" value="EF_HAND_1"/>
    <property type="match status" value="1"/>
</dbReference>
<keyword evidence="7" id="KW-0106">Calcium</keyword>
<evidence type="ECO:0000256" key="2">
    <source>
        <dbReference type="ARBA" id="ARBA00022448"/>
    </source>
</evidence>
<evidence type="ECO:0000313" key="17">
    <source>
        <dbReference type="EMBL" id="CAE7892226.1"/>
    </source>
</evidence>
<keyword evidence="9 15" id="KW-1133">Transmembrane helix</keyword>
<dbReference type="InterPro" id="IPR027359">
    <property type="entry name" value="Volt_channel_dom_sf"/>
</dbReference>
<feature type="transmembrane region" description="Helical" evidence="15">
    <location>
        <begin position="477"/>
        <end position="494"/>
    </location>
</feature>